<protein>
    <submittedName>
        <fullName evidence="7">Aminotransferase</fullName>
    </submittedName>
</protein>
<accession>A0A917VEK4</accession>
<dbReference type="InterPro" id="IPR051326">
    <property type="entry name" value="Kynurenine-oxoglutarate_AT"/>
</dbReference>
<dbReference type="Gene3D" id="3.90.1150.10">
    <property type="entry name" value="Aspartate Aminotransferase, domain 1"/>
    <property type="match status" value="1"/>
</dbReference>
<dbReference type="Gene3D" id="3.40.640.10">
    <property type="entry name" value="Type I PLP-dependent aspartate aminotransferase-like (Major domain)"/>
    <property type="match status" value="1"/>
</dbReference>
<evidence type="ECO:0000313" key="8">
    <source>
        <dbReference type="Proteomes" id="UP000645217"/>
    </source>
</evidence>
<dbReference type="PANTHER" id="PTHR43807:SF20">
    <property type="entry name" value="FI04487P"/>
    <property type="match status" value="1"/>
</dbReference>
<dbReference type="FunFam" id="3.40.640.10:FF:000024">
    <property type="entry name" value="Kynurenine--oxoglutarate transaminase 3"/>
    <property type="match status" value="1"/>
</dbReference>
<keyword evidence="3 7" id="KW-0032">Aminotransferase</keyword>
<gene>
    <name evidence="7" type="ORF">GCM10007964_08470</name>
</gene>
<dbReference type="InterPro" id="IPR015424">
    <property type="entry name" value="PyrdxlP-dep_Trfase"/>
</dbReference>
<dbReference type="PANTHER" id="PTHR43807">
    <property type="entry name" value="FI04487P"/>
    <property type="match status" value="1"/>
</dbReference>
<comment type="caution">
    <text evidence="7">The sequence shown here is derived from an EMBL/GenBank/DDBJ whole genome shotgun (WGS) entry which is preliminary data.</text>
</comment>
<dbReference type="InterPro" id="IPR004839">
    <property type="entry name" value="Aminotransferase_I/II_large"/>
</dbReference>
<evidence type="ECO:0000256" key="3">
    <source>
        <dbReference type="ARBA" id="ARBA00022576"/>
    </source>
</evidence>
<keyword evidence="8" id="KW-1185">Reference proteome</keyword>
<dbReference type="InterPro" id="IPR015421">
    <property type="entry name" value="PyrdxlP-dep_Trfase_major"/>
</dbReference>
<evidence type="ECO:0000256" key="1">
    <source>
        <dbReference type="ARBA" id="ARBA00001933"/>
    </source>
</evidence>
<feature type="domain" description="Aminotransferase class I/classII large" evidence="6">
    <location>
        <begin position="30"/>
        <end position="383"/>
    </location>
</feature>
<keyword evidence="5" id="KW-0663">Pyridoxal phosphate</keyword>
<organism evidence="7 8">
    <name type="scientific">Sphaerisporangium melleum</name>
    <dbReference type="NCBI Taxonomy" id="321316"/>
    <lineage>
        <taxon>Bacteria</taxon>
        <taxon>Bacillati</taxon>
        <taxon>Actinomycetota</taxon>
        <taxon>Actinomycetes</taxon>
        <taxon>Streptosporangiales</taxon>
        <taxon>Streptosporangiaceae</taxon>
        <taxon>Sphaerisporangium</taxon>
    </lineage>
</organism>
<evidence type="ECO:0000259" key="6">
    <source>
        <dbReference type="Pfam" id="PF00155"/>
    </source>
</evidence>
<sequence>MNEPLVASMREFGTTIFAEMTALAVRTGSINLGQGFPDTDGPDAMLEHAVAAIRAGGNQYPPGPGIPELRQAVAEHRKQHYGLLYDPDGEILVTVGATEAIAASLLALCDTGDEVILFEPYYDSYSAVVALSGAVRRPVPLRPVAGRFTFDPDELRAAVGPRTRAIVVNTPHNPTGTVFTRDELSQIAALCQEHDLIAISDEVYEHLTFDGVEHVPIATLPGMRERTVMISSAGKTFSVTGWKIGWLCAPARLVTAVQTVKQFLTYTAGGPWQVAVAHALREELGWVAGLRDSLAAKRDRLMTGLSAAGFGVYRPAGTYFVQTDIRPLGFADGGELARRLPELAGVVAVPTQVFYDRPELGRHFLRFAFCKRDEIIDEAVARLAHLGRPGKRTDNVV</sequence>
<keyword evidence="4" id="KW-0808">Transferase</keyword>
<dbReference type="GO" id="GO:0005737">
    <property type="term" value="C:cytoplasm"/>
    <property type="evidence" value="ECO:0007669"/>
    <property type="project" value="TreeGrafter"/>
</dbReference>
<dbReference type="RefSeq" id="WP_189161575.1">
    <property type="nucleotide sequence ID" value="NZ_BMNT01000003.1"/>
</dbReference>
<evidence type="ECO:0000313" key="7">
    <source>
        <dbReference type="EMBL" id="GGK67760.1"/>
    </source>
</evidence>
<dbReference type="AlphaFoldDB" id="A0A917VEK4"/>
<evidence type="ECO:0000256" key="2">
    <source>
        <dbReference type="ARBA" id="ARBA00007441"/>
    </source>
</evidence>
<dbReference type="Pfam" id="PF00155">
    <property type="entry name" value="Aminotran_1_2"/>
    <property type="match status" value="1"/>
</dbReference>
<name>A0A917VEK4_9ACTN</name>
<comment type="similarity">
    <text evidence="2">Belongs to the class-I pyridoxal-phosphate-dependent aminotransferase family.</text>
</comment>
<proteinExistence type="inferred from homology"/>
<dbReference type="Proteomes" id="UP000645217">
    <property type="component" value="Unassembled WGS sequence"/>
</dbReference>
<comment type="cofactor">
    <cofactor evidence="1">
        <name>pyridoxal 5'-phosphate</name>
        <dbReference type="ChEBI" id="CHEBI:597326"/>
    </cofactor>
</comment>
<dbReference type="NCBIfam" id="NF005855">
    <property type="entry name" value="PRK07777.1"/>
    <property type="match status" value="1"/>
</dbReference>
<reference evidence="7" key="2">
    <citation type="submission" date="2020-09" db="EMBL/GenBank/DDBJ databases">
        <authorList>
            <person name="Sun Q."/>
            <person name="Ohkuma M."/>
        </authorList>
    </citation>
    <scope>NUCLEOTIDE SEQUENCE</scope>
    <source>
        <strain evidence="7">JCM 13064</strain>
    </source>
</reference>
<dbReference type="CDD" id="cd00609">
    <property type="entry name" value="AAT_like"/>
    <property type="match status" value="1"/>
</dbReference>
<dbReference type="GO" id="GO:0016212">
    <property type="term" value="F:kynurenine-oxoglutarate transaminase activity"/>
    <property type="evidence" value="ECO:0007669"/>
    <property type="project" value="TreeGrafter"/>
</dbReference>
<evidence type="ECO:0000256" key="4">
    <source>
        <dbReference type="ARBA" id="ARBA00022679"/>
    </source>
</evidence>
<dbReference type="SUPFAM" id="SSF53383">
    <property type="entry name" value="PLP-dependent transferases"/>
    <property type="match status" value="1"/>
</dbReference>
<reference evidence="7" key="1">
    <citation type="journal article" date="2014" name="Int. J. Syst. Evol. Microbiol.">
        <title>Complete genome sequence of Corynebacterium casei LMG S-19264T (=DSM 44701T), isolated from a smear-ripened cheese.</title>
        <authorList>
            <consortium name="US DOE Joint Genome Institute (JGI-PGF)"/>
            <person name="Walter F."/>
            <person name="Albersmeier A."/>
            <person name="Kalinowski J."/>
            <person name="Ruckert C."/>
        </authorList>
    </citation>
    <scope>NUCLEOTIDE SEQUENCE</scope>
    <source>
        <strain evidence="7">JCM 13064</strain>
    </source>
</reference>
<dbReference type="GO" id="GO:0030170">
    <property type="term" value="F:pyridoxal phosphate binding"/>
    <property type="evidence" value="ECO:0007669"/>
    <property type="project" value="InterPro"/>
</dbReference>
<evidence type="ECO:0000256" key="5">
    <source>
        <dbReference type="ARBA" id="ARBA00022898"/>
    </source>
</evidence>
<dbReference type="InterPro" id="IPR015422">
    <property type="entry name" value="PyrdxlP-dep_Trfase_small"/>
</dbReference>
<dbReference type="EMBL" id="BMNT01000003">
    <property type="protein sequence ID" value="GGK67760.1"/>
    <property type="molecule type" value="Genomic_DNA"/>
</dbReference>